<gene>
    <name evidence="3" type="ORF">RchiOBHm_Chr4g0443571</name>
</gene>
<evidence type="ECO:0008006" key="5">
    <source>
        <dbReference type="Google" id="ProtNLM"/>
    </source>
</evidence>
<dbReference type="Proteomes" id="UP000238479">
    <property type="component" value="Chromosome 4"/>
</dbReference>
<evidence type="ECO:0000256" key="2">
    <source>
        <dbReference type="SAM" id="Phobius"/>
    </source>
</evidence>
<feature type="transmembrane region" description="Helical" evidence="2">
    <location>
        <begin position="143"/>
        <end position="166"/>
    </location>
</feature>
<dbReference type="GO" id="GO:0009773">
    <property type="term" value="P:photosynthetic electron transport in photosystem I"/>
    <property type="evidence" value="ECO:0007669"/>
    <property type="project" value="InterPro"/>
</dbReference>
<evidence type="ECO:0000313" key="3">
    <source>
        <dbReference type="EMBL" id="PRQ41127.1"/>
    </source>
</evidence>
<evidence type="ECO:0000256" key="1">
    <source>
        <dbReference type="SAM" id="MobiDB-lite"/>
    </source>
</evidence>
<protein>
    <recommendedName>
        <fullName evidence="5">NAD(P)H dehydrogenase subunit CRR3, chloroplastic</fullName>
    </recommendedName>
</protein>
<organism evidence="3 4">
    <name type="scientific">Rosa chinensis</name>
    <name type="common">China rose</name>
    <dbReference type="NCBI Taxonomy" id="74649"/>
    <lineage>
        <taxon>Eukaryota</taxon>
        <taxon>Viridiplantae</taxon>
        <taxon>Streptophyta</taxon>
        <taxon>Embryophyta</taxon>
        <taxon>Tracheophyta</taxon>
        <taxon>Spermatophyta</taxon>
        <taxon>Magnoliopsida</taxon>
        <taxon>eudicotyledons</taxon>
        <taxon>Gunneridae</taxon>
        <taxon>Pentapetalae</taxon>
        <taxon>rosids</taxon>
        <taxon>fabids</taxon>
        <taxon>Rosales</taxon>
        <taxon>Rosaceae</taxon>
        <taxon>Rosoideae</taxon>
        <taxon>Rosoideae incertae sedis</taxon>
        <taxon>Rosa</taxon>
    </lineage>
</organism>
<dbReference type="GO" id="GO:0009535">
    <property type="term" value="C:chloroplast thylakoid membrane"/>
    <property type="evidence" value="ECO:0007669"/>
    <property type="project" value="InterPro"/>
</dbReference>
<feature type="region of interest" description="Disordered" evidence="1">
    <location>
        <begin position="16"/>
        <end position="71"/>
    </location>
</feature>
<dbReference type="AlphaFoldDB" id="A0A2P6R3V7"/>
<keyword evidence="4" id="KW-1185">Reference proteome</keyword>
<dbReference type="GO" id="GO:0010598">
    <property type="term" value="C:NAD(P)H dehydrogenase complex (plastoquinone)"/>
    <property type="evidence" value="ECO:0007669"/>
    <property type="project" value="InterPro"/>
</dbReference>
<feature type="compositionally biased region" description="Low complexity" evidence="1">
    <location>
        <begin position="18"/>
        <end position="27"/>
    </location>
</feature>
<proteinExistence type="predicted"/>
<evidence type="ECO:0000313" key="4">
    <source>
        <dbReference type="Proteomes" id="UP000238479"/>
    </source>
</evidence>
<reference evidence="3 4" key="1">
    <citation type="journal article" date="2018" name="Nat. Genet.">
        <title>The Rosa genome provides new insights in the design of modern roses.</title>
        <authorList>
            <person name="Bendahmane M."/>
        </authorList>
    </citation>
    <scope>NUCLEOTIDE SEQUENCE [LARGE SCALE GENOMIC DNA]</scope>
    <source>
        <strain evidence="4">cv. Old Blush</strain>
    </source>
</reference>
<dbReference type="OrthoDB" id="786513at2759"/>
<accession>A0A2P6R3V7</accession>
<sequence>MSSLSSCLSLTKNLAHASLPNNNNGSTSPPPPPPPSLHANNNTTKLPLRSRTTPSLPRMKQQPNWQRRKPKQATVIEIERVIGAGRFRDADNLDVEEKKDAKFDMSMMNFSKFEGPVEKQLRETGEWVTNQTERGFRSNGKNILKFAFLWILPIWAFSLLVAVGAIKLNIPLLDDLIM</sequence>
<dbReference type="PANTHER" id="PTHR36340:SF1">
    <property type="entry name" value="NAD(P)H DEHYDROGENASE SUBUNIT CRR3, CHLOROPLASTIC-RELATED"/>
    <property type="match status" value="1"/>
</dbReference>
<keyword evidence="2" id="KW-1133">Transmembrane helix</keyword>
<keyword evidence="2" id="KW-0812">Transmembrane</keyword>
<comment type="caution">
    <text evidence="3">The sequence shown here is derived from an EMBL/GenBank/DDBJ whole genome shotgun (WGS) entry which is preliminary data.</text>
</comment>
<name>A0A2P6R3V7_ROSCH</name>
<dbReference type="InterPro" id="IPR038931">
    <property type="entry name" value="CRR3"/>
</dbReference>
<dbReference type="STRING" id="74649.A0A2P6R3V7"/>
<dbReference type="Gramene" id="PRQ41127">
    <property type="protein sequence ID" value="PRQ41127"/>
    <property type="gene ID" value="RchiOBHm_Chr4g0443571"/>
</dbReference>
<dbReference type="EMBL" id="PDCK01000042">
    <property type="protein sequence ID" value="PRQ41127.1"/>
    <property type="molecule type" value="Genomic_DNA"/>
</dbReference>
<feature type="compositionally biased region" description="Polar residues" evidence="1">
    <location>
        <begin position="50"/>
        <end position="65"/>
    </location>
</feature>
<dbReference type="PANTHER" id="PTHR36340">
    <property type="entry name" value="NAD(P)H DEHYDROGENASE SUBUNIT CRR3, CHLOROPLASTIC-RELATED"/>
    <property type="match status" value="1"/>
</dbReference>
<keyword evidence="2" id="KW-0472">Membrane</keyword>
<dbReference type="OMA" id="MFTMQWI"/>